<sequence length="391" mass="42132">MCQKGTNFALAVRRTENIPIMRVSRNMIITGIVLIVLLLLWGVWSLVPHRVIETAPPPAVTHNGDLLRIRPGGPLDGQLTVEPVAETLSPHQVELPAQIIASPGQSVDIHSPVVGRVANLYVQTGQHVQKGDVLAILYSGDLAQAWSDDRKAQATLTLTRLAYRRAVGVLNAGGNAVKDMQSARNDLEQAQAEATRAHLRLQALGTDGNAGYQPLVAPVSGIVTAISTGIGQNVTDMTATLMNVANLDTVWIQASLPESLLPMLGASMTLEASFPGQTCHGPVTSLDGTVHTDTRRLNLYLRCNNTQGALRPGQFTTATLNITQQAQPLLPKTALLMDNDQVSVFVETAPNTYRRRFITISYEEGESVRILSGLKAGERIITHGAILLNDY</sequence>
<dbReference type="InterPro" id="IPR051909">
    <property type="entry name" value="MFP_Cation_Efflux"/>
</dbReference>
<dbReference type="InterPro" id="IPR058649">
    <property type="entry name" value="CzcB_C"/>
</dbReference>
<dbReference type="InterPro" id="IPR058792">
    <property type="entry name" value="Beta-barrel_RND_2"/>
</dbReference>
<dbReference type="SUPFAM" id="SSF111369">
    <property type="entry name" value="HlyD-like secretion proteins"/>
    <property type="match status" value="1"/>
</dbReference>
<comment type="caution">
    <text evidence="7">The sequence shown here is derived from an EMBL/GenBank/DDBJ whole genome shotgun (WGS) entry which is preliminary data.</text>
</comment>
<keyword evidence="3" id="KW-0472">Membrane</keyword>
<evidence type="ECO:0000256" key="1">
    <source>
        <dbReference type="ARBA" id="ARBA00009477"/>
    </source>
</evidence>
<evidence type="ECO:0000259" key="4">
    <source>
        <dbReference type="Pfam" id="PF25954"/>
    </source>
</evidence>
<dbReference type="Pfam" id="PF25954">
    <property type="entry name" value="Beta-barrel_RND_2"/>
    <property type="match status" value="1"/>
</dbReference>
<dbReference type="InterPro" id="IPR058647">
    <property type="entry name" value="BSH_CzcB-like"/>
</dbReference>
<evidence type="ECO:0000313" key="7">
    <source>
        <dbReference type="EMBL" id="POS65097.1"/>
    </source>
</evidence>
<proteinExistence type="inferred from homology"/>
<dbReference type="Gene3D" id="2.40.420.20">
    <property type="match status" value="1"/>
</dbReference>
<feature type="domain" description="CzcB-like C-terminal circularly permuted SH3-like" evidence="6">
    <location>
        <begin position="331"/>
        <end position="385"/>
    </location>
</feature>
<feature type="domain" description="CzcB-like barrel-sandwich hybrid" evidence="5">
    <location>
        <begin position="107"/>
        <end position="245"/>
    </location>
</feature>
<dbReference type="InterPro" id="IPR006143">
    <property type="entry name" value="RND_pump_MFP"/>
</dbReference>
<dbReference type="Gene3D" id="2.40.50.100">
    <property type="match status" value="1"/>
</dbReference>
<evidence type="ECO:0000259" key="6">
    <source>
        <dbReference type="Pfam" id="PF25975"/>
    </source>
</evidence>
<dbReference type="PANTHER" id="PTHR30097:SF4">
    <property type="entry name" value="SLR6042 PROTEIN"/>
    <property type="match status" value="1"/>
</dbReference>
<name>A0ABX4ZQW9_9PROT</name>
<feature type="domain" description="CusB-like beta-barrel" evidence="4">
    <location>
        <begin position="249"/>
        <end position="321"/>
    </location>
</feature>
<dbReference type="Pfam" id="PF25973">
    <property type="entry name" value="BSH_CzcB"/>
    <property type="match status" value="1"/>
</dbReference>
<evidence type="ECO:0000256" key="3">
    <source>
        <dbReference type="SAM" id="Phobius"/>
    </source>
</evidence>
<keyword evidence="2" id="KW-0813">Transport</keyword>
<dbReference type="Gene3D" id="1.10.287.470">
    <property type="entry name" value="Helix hairpin bin"/>
    <property type="match status" value="1"/>
</dbReference>
<evidence type="ECO:0000259" key="5">
    <source>
        <dbReference type="Pfam" id="PF25973"/>
    </source>
</evidence>
<dbReference type="NCBIfam" id="TIGR01730">
    <property type="entry name" value="RND_mfp"/>
    <property type="match status" value="1"/>
</dbReference>
<dbReference type="Pfam" id="PF25975">
    <property type="entry name" value="CzcB_C"/>
    <property type="match status" value="1"/>
</dbReference>
<reference evidence="7 8" key="1">
    <citation type="submission" date="2018-02" db="EMBL/GenBank/DDBJ databases">
        <title>Draft genome sequences of four Parasaccharibacter apium strains isolated from honey bees.</title>
        <authorList>
            <person name="Corby-Harris V.L."/>
            <person name="Anderson K.E."/>
        </authorList>
    </citation>
    <scope>NUCLEOTIDE SEQUENCE [LARGE SCALE GENOMIC DNA]</scope>
    <source>
        <strain evidence="7 8">B8</strain>
    </source>
</reference>
<accession>A0ABX4ZQW9</accession>
<dbReference type="Gene3D" id="2.40.30.170">
    <property type="match status" value="1"/>
</dbReference>
<organism evidence="7 8">
    <name type="scientific">Parasaccharibacter apium</name>
    <dbReference type="NCBI Taxonomy" id="1510841"/>
    <lineage>
        <taxon>Bacteria</taxon>
        <taxon>Pseudomonadati</taxon>
        <taxon>Pseudomonadota</taxon>
        <taxon>Alphaproteobacteria</taxon>
        <taxon>Acetobacterales</taxon>
        <taxon>Acetobacteraceae</taxon>
        <taxon>Parasaccharibacter</taxon>
    </lineage>
</organism>
<gene>
    <name evidence="7" type="ORF">ASQ42_00315</name>
</gene>
<comment type="similarity">
    <text evidence="1">Belongs to the membrane fusion protein (MFP) (TC 8.A.1) family.</text>
</comment>
<dbReference type="Proteomes" id="UP000237218">
    <property type="component" value="Unassembled WGS sequence"/>
</dbReference>
<feature type="transmembrane region" description="Helical" evidence="3">
    <location>
        <begin position="27"/>
        <end position="47"/>
    </location>
</feature>
<dbReference type="PANTHER" id="PTHR30097">
    <property type="entry name" value="CATION EFFLUX SYSTEM PROTEIN CUSB"/>
    <property type="match status" value="1"/>
</dbReference>
<keyword evidence="3" id="KW-0812">Transmembrane</keyword>
<protein>
    <submittedName>
        <fullName evidence="7">Efflux RND transporter periplasmic adaptor subunit</fullName>
    </submittedName>
</protein>
<dbReference type="EMBL" id="LMYI01000001">
    <property type="protein sequence ID" value="POS65097.1"/>
    <property type="molecule type" value="Genomic_DNA"/>
</dbReference>
<keyword evidence="3" id="KW-1133">Transmembrane helix</keyword>
<evidence type="ECO:0000313" key="8">
    <source>
        <dbReference type="Proteomes" id="UP000237218"/>
    </source>
</evidence>
<evidence type="ECO:0000256" key="2">
    <source>
        <dbReference type="ARBA" id="ARBA00022448"/>
    </source>
</evidence>
<keyword evidence="8" id="KW-1185">Reference proteome</keyword>